<accession>A0A8D3X1R0</accession>
<dbReference type="InterPro" id="IPR012349">
    <property type="entry name" value="Split_barrel_FMN-bd"/>
</dbReference>
<dbReference type="Proteomes" id="UP000001283">
    <property type="component" value="Chromosome"/>
</dbReference>
<dbReference type="NCBIfam" id="NF005232">
    <property type="entry name" value="PRK06733.1"/>
    <property type="match status" value="1"/>
</dbReference>
<dbReference type="Pfam" id="PF01243">
    <property type="entry name" value="PNPOx_N"/>
    <property type="match status" value="1"/>
</dbReference>
<dbReference type="AlphaFoldDB" id="A0A8D3X1R0"/>
<dbReference type="GO" id="GO:0016740">
    <property type="term" value="F:transferase activity"/>
    <property type="evidence" value="ECO:0007669"/>
    <property type="project" value="UniProtKB-KW"/>
</dbReference>
<keyword evidence="2" id="KW-0808">Transferase</keyword>
<protein>
    <submittedName>
        <fullName evidence="2">Glycosyl transferase, group 1</fullName>
    </submittedName>
</protein>
<dbReference type="InterPro" id="IPR011576">
    <property type="entry name" value="Pyridox_Oxase_N"/>
</dbReference>
<sequence>MKMANEVETQLVDALYDELQTERFATISTIDFETNGPNVSAISWLVAPTKQKIRFAVDVKSRIVENIKHTNKAVVNILANESCYSISGITEVVQEKLEGVALKLTLIELDINEVRDVMFYGSKISVNPSYEKTYDPVAAAKLDKQVIEAIKKA</sequence>
<evidence type="ECO:0000259" key="1">
    <source>
        <dbReference type="Pfam" id="PF01243"/>
    </source>
</evidence>
<dbReference type="KEGG" id="bmh:BMWSH_3867"/>
<organism evidence="2 3">
    <name type="scientific">Priestia megaterium (strain WSH-002)</name>
    <name type="common">Bacillus megaterium</name>
    <dbReference type="NCBI Taxonomy" id="1006007"/>
    <lineage>
        <taxon>Bacteria</taxon>
        <taxon>Bacillati</taxon>
        <taxon>Bacillota</taxon>
        <taxon>Bacilli</taxon>
        <taxon>Bacillales</taxon>
        <taxon>Bacillaceae</taxon>
        <taxon>Priestia</taxon>
    </lineage>
</organism>
<feature type="domain" description="Pyridoxamine 5'-phosphate oxidase N-terminal" evidence="1">
    <location>
        <begin position="13"/>
        <end position="97"/>
    </location>
</feature>
<evidence type="ECO:0000313" key="3">
    <source>
        <dbReference type="Proteomes" id="UP000001283"/>
    </source>
</evidence>
<evidence type="ECO:0000313" key="2">
    <source>
        <dbReference type="EMBL" id="AEN90748.1"/>
    </source>
</evidence>
<dbReference type="SUPFAM" id="SSF50475">
    <property type="entry name" value="FMN-binding split barrel"/>
    <property type="match status" value="1"/>
</dbReference>
<gene>
    <name evidence="2" type="ORF">BMWSH_3867</name>
</gene>
<proteinExistence type="predicted"/>
<name>A0A8D3X1R0_PRIMW</name>
<dbReference type="EMBL" id="CP003017">
    <property type="protein sequence ID" value="AEN90748.1"/>
    <property type="molecule type" value="Genomic_DNA"/>
</dbReference>
<dbReference type="Gene3D" id="2.30.110.10">
    <property type="entry name" value="Electron Transport, Fmn-binding Protein, Chain A"/>
    <property type="match status" value="1"/>
</dbReference>
<reference evidence="2 3" key="1">
    <citation type="journal article" date="2011" name="J. Bacteriol.">
        <title>Complete genome sequence of the industrial strain Bacillus megaterium WSH-002.</title>
        <authorList>
            <person name="Liu L."/>
            <person name="Li Y."/>
            <person name="Zhang J."/>
            <person name="Zou W."/>
            <person name="Zhou Z."/>
            <person name="Liu J."/>
            <person name="Li X."/>
            <person name="Wang L."/>
            <person name="Chen J."/>
        </authorList>
    </citation>
    <scope>NUCLEOTIDE SEQUENCE [LARGE SCALE GENOMIC DNA]</scope>
    <source>
        <strain evidence="2 3">WSH-002</strain>
    </source>
</reference>